<accession>A0A482Y9X7</accession>
<sequence length="41" mass="4671">MMTYLTGCEPVAVDTDCDKTRFGHISVFDVYINRDRAVCDI</sequence>
<gene>
    <name evidence="1" type="ORF">BDK88_3715</name>
</gene>
<evidence type="ECO:0000313" key="2">
    <source>
        <dbReference type="Proteomes" id="UP000291097"/>
    </source>
</evidence>
<comment type="caution">
    <text evidence="1">The sequence shown here is derived from an EMBL/GenBank/DDBJ whole genome shotgun (WGS) entry which is preliminary data.</text>
</comment>
<dbReference type="AlphaFoldDB" id="A0A482Y9X7"/>
<dbReference type="EMBL" id="SHMP01000007">
    <property type="protein sequence ID" value="RZV06687.1"/>
    <property type="molecule type" value="Genomic_DNA"/>
</dbReference>
<evidence type="ECO:0000313" key="1">
    <source>
        <dbReference type="EMBL" id="RZV06687.1"/>
    </source>
</evidence>
<proteinExistence type="predicted"/>
<name>A0A482Y9X7_9EURY</name>
<protein>
    <submittedName>
        <fullName evidence="1">Uncharacterized protein</fullName>
    </submittedName>
</protein>
<reference evidence="1 2" key="1">
    <citation type="submission" date="2019-02" db="EMBL/GenBank/DDBJ databases">
        <title>Genomic Encyclopedia of Archaeal and Bacterial Type Strains, Phase II (KMG-II): from individual species to whole genera.</title>
        <authorList>
            <person name="Goeker M."/>
        </authorList>
    </citation>
    <scope>NUCLEOTIDE SEQUENCE [LARGE SCALE GENOMIC DNA]</scope>
    <source>
        <strain evidence="1 2">DSM 18328</strain>
    </source>
</reference>
<dbReference type="Proteomes" id="UP000291097">
    <property type="component" value="Unassembled WGS sequence"/>
</dbReference>
<organism evidence="1 2">
    <name type="scientific">Natrinema hispanicum</name>
    <dbReference type="NCBI Taxonomy" id="392421"/>
    <lineage>
        <taxon>Archaea</taxon>
        <taxon>Methanobacteriati</taxon>
        <taxon>Methanobacteriota</taxon>
        <taxon>Stenosarchaea group</taxon>
        <taxon>Halobacteria</taxon>
        <taxon>Halobacteriales</taxon>
        <taxon>Natrialbaceae</taxon>
        <taxon>Natrinema</taxon>
    </lineage>
</organism>